<dbReference type="PROSITE" id="PS50126">
    <property type="entry name" value="S1"/>
    <property type="match status" value="1"/>
</dbReference>
<comment type="similarity">
    <text evidence="1">Belongs to the eIF-2-alpha family.</text>
</comment>
<sequence length="74" mass="8496">MAVMIQVKNITDIGACVSLLEYNKIEGMILFSELSRHRIRSVSSFIKVRRIEPVMVLRADKDGEDDETTQRIKT</sequence>
<evidence type="ECO:0000256" key="2">
    <source>
        <dbReference type="ARBA" id="ARBA00022540"/>
    </source>
</evidence>
<dbReference type="InterPro" id="IPR003029">
    <property type="entry name" value="S1_domain"/>
</dbReference>
<evidence type="ECO:0000256" key="3">
    <source>
        <dbReference type="ARBA" id="ARBA00022917"/>
    </source>
</evidence>
<dbReference type="GO" id="GO:0005850">
    <property type="term" value="C:eukaryotic translation initiation factor 2 complex"/>
    <property type="evidence" value="ECO:0007669"/>
    <property type="project" value="TreeGrafter"/>
</dbReference>
<gene>
    <name evidence="5" type="ORF">DVH24_004595</name>
</gene>
<dbReference type="Proteomes" id="UP000290289">
    <property type="component" value="Chromosome 12"/>
</dbReference>
<reference evidence="5 6" key="1">
    <citation type="submission" date="2018-10" db="EMBL/GenBank/DDBJ databases">
        <title>A high-quality apple genome assembly.</title>
        <authorList>
            <person name="Hu J."/>
        </authorList>
    </citation>
    <scope>NUCLEOTIDE SEQUENCE [LARGE SCALE GENOMIC DNA]</scope>
    <source>
        <strain evidence="6">cv. HFTH1</strain>
        <tissue evidence="5">Young leaf</tissue>
    </source>
</reference>
<dbReference type="InterPro" id="IPR012340">
    <property type="entry name" value="NA-bd_OB-fold"/>
</dbReference>
<proteinExistence type="inferred from homology"/>
<dbReference type="SUPFAM" id="SSF50249">
    <property type="entry name" value="Nucleic acid-binding proteins"/>
    <property type="match status" value="1"/>
</dbReference>
<evidence type="ECO:0000259" key="4">
    <source>
        <dbReference type="PROSITE" id="PS50126"/>
    </source>
</evidence>
<dbReference type="InterPro" id="IPR011488">
    <property type="entry name" value="TIF_2_asu"/>
</dbReference>
<dbReference type="GO" id="GO:0043022">
    <property type="term" value="F:ribosome binding"/>
    <property type="evidence" value="ECO:0007669"/>
    <property type="project" value="TreeGrafter"/>
</dbReference>
<dbReference type="Pfam" id="PF00575">
    <property type="entry name" value="S1"/>
    <property type="match status" value="1"/>
</dbReference>
<dbReference type="EMBL" id="RDQH01000338">
    <property type="protein sequence ID" value="RXH80681.1"/>
    <property type="molecule type" value="Genomic_DNA"/>
</dbReference>
<evidence type="ECO:0000256" key="1">
    <source>
        <dbReference type="ARBA" id="ARBA00007223"/>
    </source>
</evidence>
<feature type="domain" description="S1 motif" evidence="4">
    <location>
        <begin position="1"/>
        <end position="74"/>
    </location>
</feature>
<name>A0A498IGP9_MALDO</name>
<dbReference type="GO" id="GO:0003743">
    <property type="term" value="F:translation initiation factor activity"/>
    <property type="evidence" value="ECO:0007669"/>
    <property type="project" value="UniProtKB-KW"/>
</dbReference>
<dbReference type="AlphaFoldDB" id="A0A498IGP9"/>
<dbReference type="GO" id="GO:0003723">
    <property type="term" value="F:RNA binding"/>
    <property type="evidence" value="ECO:0007669"/>
    <property type="project" value="InterPro"/>
</dbReference>
<dbReference type="PANTHER" id="PTHR10602:SF0">
    <property type="entry name" value="EUKARYOTIC TRANSLATION INITIATION FACTOR 2 SUBUNIT 1"/>
    <property type="match status" value="1"/>
</dbReference>
<comment type="caution">
    <text evidence="5">The sequence shown here is derived from an EMBL/GenBank/DDBJ whole genome shotgun (WGS) entry which is preliminary data.</text>
</comment>
<dbReference type="STRING" id="3750.A0A498IGP9"/>
<keyword evidence="2" id="KW-0396">Initiation factor</keyword>
<dbReference type="PANTHER" id="PTHR10602">
    <property type="entry name" value="EUKARYOTIC TRANSLATION INITIATION FACTOR 2 SUBUNIT 1"/>
    <property type="match status" value="1"/>
</dbReference>
<accession>A0A498IGP9</accession>
<keyword evidence="3" id="KW-0648">Protein biosynthesis</keyword>
<dbReference type="GO" id="GO:0033290">
    <property type="term" value="C:eukaryotic 48S preinitiation complex"/>
    <property type="evidence" value="ECO:0007669"/>
    <property type="project" value="TreeGrafter"/>
</dbReference>
<dbReference type="Gene3D" id="2.40.50.140">
    <property type="entry name" value="Nucleic acid-binding proteins"/>
    <property type="match status" value="1"/>
</dbReference>
<organism evidence="5 6">
    <name type="scientific">Malus domestica</name>
    <name type="common">Apple</name>
    <name type="synonym">Pyrus malus</name>
    <dbReference type="NCBI Taxonomy" id="3750"/>
    <lineage>
        <taxon>Eukaryota</taxon>
        <taxon>Viridiplantae</taxon>
        <taxon>Streptophyta</taxon>
        <taxon>Embryophyta</taxon>
        <taxon>Tracheophyta</taxon>
        <taxon>Spermatophyta</taxon>
        <taxon>Magnoliopsida</taxon>
        <taxon>eudicotyledons</taxon>
        <taxon>Gunneridae</taxon>
        <taxon>Pentapetalae</taxon>
        <taxon>rosids</taxon>
        <taxon>fabids</taxon>
        <taxon>Rosales</taxon>
        <taxon>Rosaceae</taxon>
        <taxon>Amygdaloideae</taxon>
        <taxon>Maleae</taxon>
        <taxon>Malus</taxon>
    </lineage>
</organism>
<protein>
    <recommendedName>
        <fullName evidence="4">S1 motif domain-containing protein</fullName>
    </recommendedName>
</protein>
<keyword evidence="6" id="KW-1185">Reference proteome</keyword>
<evidence type="ECO:0000313" key="5">
    <source>
        <dbReference type="EMBL" id="RXH80681.1"/>
    </source>
</evidence>
<evidence type="ECO:0000313" key="6">
    <source>
        <dbReference type="Proteomes" id="UP000290289"/>
    </source>
</evidence>